<feature type="transmembrane region" description="Helical" evidence="1">
    <location>
        <begin position="110"/>
        <end position="129"/>
    </location>
</feature>
<comment type="caution">
    <text evidence="2">The sequence shown here is derived from an EMBL/GenBank/DDBJ whole genome shotgun (WGS) entry which is preliminary data.</text>
</comment>
<accession>A0A8T3B101</accession>
<evidence type="ECO:0000313" key="3">
    <source>
        <dbReference type="Proteomes" id="UP000829196"/>
    </source>
</evidence>
<feature type="transmembrane region" description="Helical" evidence="1">
    <location>
        <begin position="86"/>
        <end position="104"/>
    </location>
</feature>
<reference evidence="2" key="1">
    <citation type="journal article" date="2022" name="Front. Genet.">
        <title>Chromosome-Scale Assembly of the Dendrobium nobile Genome Provides Insights Into the Molecular Mechanism of the Biosynthesis of the Medicinal Active Ingredient of Dendrobium.</title>
        <authorList>
            <person name="Xu Q."/>
            <person name="Niu S.-C."/>
            <person name="Li K.-L."/>
            <person name="Zheng P.-J."/>
            <person name="Zhang X.-J."/>
            <person name="Jia Y."/>
            <person name="Liu Y."/>
            <person name="Niu Y.-X."/>
            <person name="Yu L.-H."/>
            <person name="Chen D.-F."/>
            <person name="Zhang G.-Q."/>
        </authorList>
    </citation>
    <scope>NUCLEOTIDE SEQUENCE</scope>
    <source>
        <tissue evidence="2">Leaf</tissue>
    </source>
</reference>
<evidence type="ECO:0000313" key="2">
    <source>
        <dbReference type="EMBL" id="KAI0502486.1"/>
    </source>
</evidence>
<dbReference type="EMBL" id="JAGYWB010000012">
    <property type="protein sequence ID" value="KAI0502486.1"/>
    <property type="molecule type" value="Genomic_DNA"/>
</dbReference>
<feature type="transmembrane region" description="Helical" evidence="1">
    <location>
        <begin position="56"/>
        <end position="79"/>
    </location>
</feature>
<proteinExistence type="predicted"/>
<dbReference type="AlphaFoldDB" id="A0A8T3B101"/>
<keyword evidence="3" id="KW-1185">Reference proteome</keyword>
<keyword evidence="1" id="KW-0812">Transmembrane</keyword>
<keyword evidence="1" id="KW-1133">Transmembrane helix</keyword>
<name>A0A8T3B101_DENNO</name>
<keyword evidence="1" id="KW-0472">Membrane</keyword>
<protein>
    <submittedName>
        <fullName evidence="2">Uncharacterized protein</fullName>
    </submittedName>
</protein>
<dbReference type="Proteomes" id="UP000829196">
    <property type="component" value="Unassembled WGS sequence"/>
</dbReference>
<gene>
    <name evidence="2" type="ORF">KFK09_017439</name>
</gene>
<evidence type="ECO:0000256" key="1">
    <source>
        <dbReference type="SAM" id="Phobius"/>
    </source>
</evidence>
<sequence>MNQYMNVIFNSYFELIHFCEYKLIKFHYFCDHYMNYKGHYFQVTELSPVLSFSEHLGILIFTPIGLYCNSIFESGFFILVKFHSNIYISFLGGFFAGISFKNFPILITRYVYFGLLFPFSASIIFAGRLS</sequence>
<organism evidence="2 3">
    <name type="scientific">Dendrobium nobile</name>
    <name type="common">Orchid</name>
    <dbReference type="NCBI Taxonomy" id="94219"/>
    <lineage>
        <taxon>Eukaryota</taxon>
        <taxon>Viridiplantae</taxon>
        <taxon>Streptophyta</taxon>
        <taxon>Embryophyta</taxon>
        <taxon>Tracheophyta</taxon>
        <taxon>Spermatophyta</taxon>
        <taxon>Magnoliopsida</taxon>
        <taxon>Liliopsida</taxon>
        <taxon>Asparagales</taxon>
        <taxon>Orchidaceae</taxon>
        <taxon>Epidendroideae</taxon>
        <taxon>Malaxideae</taxon>
        <taxon>Dendrobiinae</taxon>
        <taxon>Dendrobium</taxon>
    </lineage>
</organism>